<keyword evidence="3" id="KW-1185">Reference proteome</keyword>
<evidence type="ECO:0000313" key="2">
    <source>
        <dbReference type="EMBL" id="GHE85289.1"/>
    </source>
</evidence>
<evidence type="ECO:0000256" key="1">
    <source>
        <dbReference type="SAM" id="Phobius"/>
    </source>
</evidence>
<evidence type="ECO:0000313" key="3">
    <source>
        <dbReference type="Proteomes" id="UP000626370"/>
    </source>
</evidence>
<gene>
    <name evidence="2" type="ORF">GCM10011501_12860</name>
</gene>
<keyword evidence="1" id="KW-1133">Transmembrane helix</keyword>
<protein>
    <recommendedName>
        <fullName evidence="4">DUF3301 domain-containing protein</fullName>
    </recommendedName>
</protein>
<organism evidence="2 3">
    <name type="scientific">Thalassotalea profundi</name>
    <dbReference type="NCBI Taxonomy" id="2036687"/>
    <lineage>
        <taxon>Bacteria</taxon>
        <taxon>Pseudomonadati</taxon>
        <taxon>Pseudomonadota</taxon>
        <taxon>Gammaproteobacteria</taxon>
        <taxon>Alteromonadales</taxon>
        <taxon>Colwelliaceae</taxon>
        <taxon>Thalassotalea</taxon>
    </lineage>
</organism>
<keyword evidence="1" id="KW-0812">Transmembrane</keyword>
<comment type="caution">
    <text evidence="2">The sequence shown here is derived from an EMBL/GenBank/DDBJ whole genome shotgun (WGS) entry which is preliminary data.</text>
</comment>
<proteinExistence type="predicted"/>
<keyword evidence="1" id="KW-0472">Membrane</keyword>
<evidence type="ECO:0008006" key="4">
    <source>
        <dbReference type="Google" id="ProtNLM"/>
    </source>
</evidence>
<dbReference type="Pfam" id="PF11743">
    <property type="entry name" value="DUF3301"/>
    <property type="match status" value="1"/>
</dbReference>
<name>A0ABQ3ILB6_9GAMM</name>
<sequence>MENIYLLLIVCLVFWYFIYLRKVAETANYHAQKYCEKEGLQFIAIARISNRLNFSKRLGIYWLTKFEFEFSGDGVSQYQGILTLEGYKLRDIFLPPYRI</sequence>
<reference evidence="3" key="1">
    <citation type="journal article" date="2019" name="Int. J. Syst. Evol. Microbiol.">
        <title>The Global Catalogue of Microorganisms (GCM) 10K type strain sequencing project: providing services to taxonomists for standard genome sequencing and annotation.</title>
        <authorList>
            <consortium name="The Broad Institute Genomics Platform"/>
            <consortium name="The Broad Institute Genome Sequencing Center for Infectious Disease"/>
            <person name="Wu L."/>
            <person name="Ma J."/>
        </authorList>
    </citation>
    <scope>NUCLEOTIDE SEQUENCE [LARGE SCALE GENOMIC DNA]</scope>
    <source>
        <strain evidence="3">CGMCC 1.15922</strain>
    </source>
</reference>
<dbReference type="RefSeq" id="WP_189377432.1">
    <property type="nucleotide sequence ID" value="NZ_BNAH01000004.1"/>
</dbReference>
<dbReference type="Proteomes" id="UP000626370">
    <property type="component" value="Unassembled WGS sequence"/>
</dbReference>
<dbReference type="EMBL" id="BNAH01000004">
    <property type="protein sequence ID" value="GHE85289.1"/>
    <property type="molecule type" value="Genomic_DNA"/>
</dbReference>
<dbReference type="InterPro" id="IPR021732">
    <property type="entry name" value="DUF3301"/>
</dbReference>
<feature type="transmembrane region" description="Helical" evidence="1">
    <location>
        <begin position="6"/>
        <end position="24"/>
    </location>
</feature>
<accession>A0ABQ3ILB6</accession>